<organism evidence="2 3">
    <name type="scientific">Muricoccus vinaceus</name>
    <dbReference type="NCBI Taxonomy" id="424704"/>
    <lineage>
        <taxon>Bacteria</taxon>
        <taxon>Pseudomonadati</taxon>
        <taxon>Pseudomonadota</taxon>
        <taxon>Alphaproteobacteria</taxon>
        <taxon>Acetobacterales</taxon>
        <taxon>Roseomonadaceae</taxon>
        <taxon>Muricoccus</taxon>
    </lineage>
</organism>
<accession>A0ABV6IZD8</accession>
<dbReference type="PANTHER" id="PTHR36456:SF1">
    <property type="entry name" value="UPF0232 PROTEIN SCO3875"/>
    <property type="match status" value="1"/>
</dbReference>
<dbReference type="RefSeq" id="WP_377055911.1">
    <property type="nucleotide sequence ID" value="NZ_JBHLVZ010000087.1"/>
</dbReference>
<name>A0ABV6IZD8_9PROT</name>
<evidence type="ECO:0000313" key="2">
    <source>
        <dbReference type="EMBL" id="MFC0388977.1"/>
    </source>
</evidence>
<dbReference type="Pfam" id="PF05258">
    <property type="entry name" value="DciA"/>
    <property type="match status" value="1"/>
</dbReference>
<gene>
    <name evidence="2" type="ORF">ACFFIC_26010</name>
</gene>
<sequence>MASGKAGPGEGGGGAEASPPRSRAPRAVGTGAPRAAGTGAPRAGAAPLAYEAPRPELGLRPLGALVPRITRPAFKRRSPAGAMLMADWPGVVGPAIAAVTVPRRLSAGTLTIGCSGPMAMELQHLAPQLIGRINAALGAVTVQALRFVQQAPAGARPAPARPAEPLPDTVRGALDTVGNAPLRDALARLAAGVYRKR</sequence>
<reference evidence="2 3" key="1">
    <citation type="submission" date="2024-09" db="EMBL/GenBank/DDBJ databases">
        <authorList>
            <person name="Sun Q."/>
            <person name="Mori K."/>
        </authorList>
    </citation>
    <scope>NUCLEOTIDE SEQUENCE [LARGE SCALE GENOMIC DNA]</scope>
    <source>
        <strain evidence="2 3">CCM 7468</strain>
    </source>
</reference>
<evidence type="ECO:0000313" key="3">
    <source>
        <dbReference type="Proteomes" id="UP001589789"/>
    </source>
</evidence>
<proteinExistence type="predicted"/>
<feature type="compositionally biased region" description="Low complexity" evidence="1">
    <location>
        <begin position="16"/>
        <end position="44"/>
    </location>
</feature>
<evidence type="ECO:0000256" key="1">
    <source>
        <dbReference type="SAM" id="MobiDB-lite"/>
    </source>
</evidence>
<keyword evidence="3" id="KW-1185">Reference proteome</keyword>
<feature type="region of interest" description="Disordered" evidence="1">
    <location>
        <begin position="1"/>
        <end position="44"/>
    </location>
</feature>
<dbReference type="PANTHER" id="PTHR36456">
    <property type="entry name" value="UPF0232 PROTEIN SCO3875"/>
    <property type="match status" value="1"/>
</dbReference>
<dbReference type="Proteomes" id="UP001589789">
    <property type="component" value="Unassembled WGS sequence"/>
</dbReference>
<comment type="caution">
    <text evidence="2">The sequence shown here is derived from an EMBL/GenBank/DDBJ whole genome shotgun (WGS) entry which is preliminary data.</text>
</comment>
<feature type="compositionally biased region" description="Gly residues" evidence="1">
    <location>
        <begin position="1"/>
        <end position="15"/>
    </location>
</feature>
<dbReference type="InterPro" id="IPR007922">
    <property type="entry name" value="DciA-like"/>
</dbReference>
<protein>
    <submittedName>
        <fullName evidence="2">DciA family protein</fullName>
    </submittedName>
</protein>
<dbReference type="EMBL" id="JBHLVZ010000087">
    <property type="protein sequence ID" value="MFC0388977.1"/>
    <property type="molecule type" value="Genomic_DNA"/>
</dbReference>